<dbReference type="RefSeq" id="XP_018737842.1">
    <property type="nucleotide sequence ID" value="XM_018879977.1"/>
</dbReference>
<dbReference type="AlphaFoldDB" id="A0A167FJ13"/>
<dbReference type="Pfam" id="PF12928">
    <property type="entry name" value="tRNA_int_end_N2"/>
    <property type="match status" value="1"/>
</dbReference>
<name>A0A167FJ13_9ASCO</name>
<keyword evidence="2" id="KW-0819">tRNA processing</keyword>
<feature type="region of interest" description="Disordered" evidence="3">
    <location>
        <begin position="376"/>
        <end position="398"/>
    </location>
</feature>
<accession>A0A167FJ13</accession>
<evidence type="ECO:0000256" key="2">
    <source>
        <dbReference type="ARBA" id="ARBA00022694"/>
    </source>
</evidence>
<dbReference type="GO" id="GO:0032473">
    <property type="term" value="C:cytoplasmic side of mitochondrial outer membrane"/>
    <property type="evidence" value="ECO:0007669"/>
    <property type="project" value="EnsemblFungi"/>
</dbReference>
<evidence type="ECO:0000256" key="3">
    <source>
        <dbReference type="SAM" id="MobiDB-lite"/>
    </source>
</evidence>
<dbReference type="GeneID" id="30034964"/>
<dbReference type="KEGG" id="slb:AWJ20_2992"/>
<proteinExistence type="inferred from homology"/>
<protein>
    <submittedName>
        <fullName evidence="5">Sen54p</fullName>
    </submittedName>
</protein>
<dbReference type="PANTHER" id="PTHR21027">
    <property type="entry name" value="TRNA-SPLICING ENDONUCLEASE SUBUNIT SEN54"/>
    <property type="match status" value="1"/>
</dbReference>
<evidence type="ECO:0000313" key="5">
    <source>
        <dbReference type="EMBL" id="ANB15365.1"/>
    </source>
</evidence>
<evidence type="ECO:0000259" key="4">
    <source>
        <dbReference type="Pfam" id="PF12928"/>
    </source>
</evidence>
<feature type="domain" description="tRNA-splicing endonuclease subunit Sen54 N-terminal" evidence="4">
    <location>
        <begin position="62"/>
        <end position="130"/>
    </location>
</feature>
<dbReference type="InterPro" id="IPR024337">
    <property type="entry name" value="tRNA_splic_suSen54"/>
</dbReference>
<keyword evidence="6" id="KW-1185">Reference proteome</keyword>
<reference evidence="5 6" key="1">
    <citation type="submission" date="2016-02" db="EMBL/GenBank/DDBJ databases">
        <title>Complete genome sequence and transcriptome regulation of the pentose utilising yeast Sugiyamaella lignohabitans.</title>
        <authorList>
            <person name="Bellasio M."/>
            <person name="Peymann A."/>
            <person name="Valli M."/>
            <person name="Sipitzky M."/>
            <person name="Graf A."/>
            <person name="Sauer M."/>
            <person name="Marx H."/>
            <person name="Mattanovich D."/>
        </authorList>
    </citation>
    <scope>NUCLEOTIDE SEQUENCE [LARGE SCALE GENOMIC DNA]</scope>
    <source>
        <strain evidence="5 6">CBS 10342</strain>
    </source>
</reference>
<dbReference type="InterPro" id="IPR024336">
    <property type="entry name" value="tRNA_splic_suSen54_N"/>
</dbReference>
<evidence type="ECO:0000256" key="1">
    <source>
        <dbReference type="ARBA" id="ARBA00005736"/>
    </source>
</evidence>
<comment type="similarity">
    <text evidence="1">Belongs to the SEN54 family.</text>
</comment>
<dbReference type="GO" id="GO:0000379">
    <property type="term" value="P:tRNA-type intron splice site recognition and cleavage"/>
    <property type="evidence" value="ECO:0007669"/>
    <property type="project" value="TreeGrafter"/>
</dbReference>
<dbReference type="EMBL" id="CP014503">
    <property type="protein sequence ID" value="ANB15365.1"/>
    <property type="molecule type" value="Genomic_DNA"/>
</dbReference>
<gene>
    <name evidence="5" type="primary">SEN54</name>
    <name evidence="5" type="ORF">AWJ20_2992</name>
</gene>
<dbReference type="OrthoDB" id="408683at2759"/>
<sequence length="398" mass="44982">MSKEANDADIDVDISDEQQDWRFLNAIDRSGQSLPKRGEKDYEPDGTGLQVSTLAESRAAMYKALEGERKHSSKNHVSATWFGYIGKARVDVVAGPHFMTMGKADSSGVIWLLPEEVIYLVERGSMECWWPEGAPMSLQAVYSTCIKAMGDIEKLQVYSYLRKIGFIVQRATSYDPDFRVLEQRKLEREEALINMRNKAGYSGLLRRSFLMGYNNCVVSPLSFISRQLARRAATSNSTLLWRSVYRSYESIYSELNIIPCHRPPHLEAEVSDLDIEEPAAPFRVMFDVWKPGSTFKKASPGKPDYRIVVVSARDDKMPSLNQTASLFASVPVSETTKDKSQMQRLKEGWRTVILAVVDAGIISLFKLSDVGFGDEKMYIRPPPKPRAPRTRKNQSKKS</sequence>
<organism evidence="5 6">
    <name type="scientific">Sugiyamaella lignohabitans</name>
    <dbReference type="NCBI Taxonomy" id="796027"/>
    <lineage>
        <taxon>Eukaryota</taxon>
        <taxon>Fungi</taxon>
        <taxon>Dikarya</taxon>
        <taxon>Ascomycota</taxon>
        <taxon>Saccharomycotina</taxon>
        <taxon>Dipodascomycetes</taxon>
        <taxon>Dipodascales</taxon>
        <taxon>Trichomonascaceae</taxon>
        <taxon>Sugiyamaella</taxon>
    </lineage>
</organism>
<dbReference type="GO" id="GO:0000214">
    <property type="term" value="C:tRNA-intron endonuclease complex"/>
    <property type="evidence" value="ECO:0007669"/>
    <property type="project" value="TreeGrafter"/>
</dbReference>
<feature type="compositionally biased region" description="Basic residues" evidence="3">
    <location>
        <begin position="386"/>
        <end position="398"/>
    </location>
</feature>
<dbReference type="PANTHER" id="PTHR21027:SF1">
    <property type="entry name" value="TRNA-SPLICING ENDONUCLEASE SUBUNIT SEN54"/>
    <property type="match status" value="1"/>
</dbReference>
<evidence type="ECO:0000313" key="6">
    <source>
        <dbReference type="Proteomes" id="UP000189580"/>
    </source>
</evidence>
<dbReference type="Proteomes" id="UP000189580">
    <property type="component" value="Chromosome b"/>
</dbReference>